<proteinExistence type="predicted"/>
<feature type="domain" description="DUF4283" evidence="1">
    <location>
        <begin position="54"/>
        <end position="129"/>
    </location>
</feature>
<dbReference type="Pfam" id="PF14111">
    <property type="entry name" value="DUF4283"/>
    <property type="match status" value="1"/>
</dbReference>
<dbReference type="PANTHER" id="PTHR31286:SF99">
    <property type="entry name" value="DUF4283 DOMAIN-CONTAINING PROTEIN"/>
    <property type="match status" value="1"/>
</dbReference>
<dbReference type="EMBL" id="JBBPBN010000003">
    <property type="protein sequence ID" value="KAK9042990.1"/>
    <property type="molecule type" value="Genomic_DNA"/>
</dbReference>
<reference evidence="2 3" key="1">
    <citation type="journal article" date="2024" name="G3 (Bethesda)">
        <title>Genome assembly of Hibiscus sabdariffa L. provides insights into metabolisms of medicinal natural products.</title>
        <authorList>
            <person name="Kim T."/>
        </authorList>
    </citation>
    <scope>NUCLEOTIDE SEQUENCE [LARGE SCALE GENOMIC DNA]</scope>
    <source>
        <strain evidence="2">TK-2024</strain>
        <tissue evidence="2">Old leaves</tissue>
    </source>
</reference>
<accession>A0ABR2TZT5</accession>
<comment type="caution">
    <text evidence="2">The sequence shown here is derived from an EMBL/GenBank/DDBJ whole genome shotgun (WGS) entry which is preliminary data.</text>
</comment>
<keyword evidence="3" id="KW-1185">Reference proteome</keyword>
<dbReference type="InterPro" id="IPR040256">
    <property type="entry name" value="At4g02000-like"/>
</dbReference>
<dbReference type="PANTHER" id="PTHR31286">
    <property type="entry name" value="GLYCINE-RICH CELL WALL STRUCTURAL PROTEIN 1.8-LIKE"/>
    <property type="match status" value="1"/>
</dbReference>
<evidence type="ECO:0000313" key="2">
    <source>
        <dbReference type="EMBL" id="KAK9042990.1"/>
    </source>
</evidence>
<gene>
    <name evidence="2" type="ORF">V6N11_071342</name>
</gene>
<name>A0ABR2TZT5_9ROSI</name>
<protein>
    <recommendedName>
        <fullName evidence="1">DUF4283 domain-containing protein</fullName>
    </recommendedName>
</protein>
<dbReference type="Proteomes" id="UP001396334">
    <property type="component" value="Unassembled WGS sequence"/>
</dbReference>
<organism evidence="2 3">
    <name type="scientific">Hibiscus sabdariffa</name>
    <name type="common">roselle</name>
    <dbReference type="NCBI Taxonomy" id="183260"/>
    <lineage>
        <taxon>Eukaryota</taxon>
        <taxon>Viridiplantae</taxon>
        <taxon>Streptophyta</taxon>
        <taxon>Embryophyta</taxon>
        <taxon>Tracheophyta</taxon>
        <taxon>Spermatophyta</taxon>
        <taxon>Magnoliopsida</taxon>
        <taxon>eudicotyledons</taxon>
        <taxon>Gunneridae</taxon>
        <taxon>Pentapetalae</taxon>
        <taxon>rosids</taxon>
        <taxon>malvids</taxon>
        <taxon>Malvales</taxon>
        <taxon>Malvaceae</taxon>
        <taxon>Malvoideae</taxon>
        <taxon>Hibiscus</taxon>
    </lineage>
</organism>
<sequence length="183" mass="20846">MVMKNLNGFGCESYDEELSPDKVIVLDEDCIISDYEDFPTIKFSNRVHDQIDRNMKNVIIVRLLGRNISYGTLLNRFHAMWKPKGEIHLIDLENNYFLVQFEDARDYAMVLTDGPWTIFGNYLTVQPWSRIVLANAILVAIPSYVMQNAWHGVAFNYFAPSIGGRALMTIGLVFDGVANFGRG</sequence>
<dbReference type="InterPro" id="IPR025558">
    <property type="entry name" value="DUF4283"/>
</dbReference>
<evidence type="ECO:0000313" key="3">
    <source>
        <dbReference type="Proteomes" id="UP001396334"/>
    </source>
</evidence>
<evidence type="ECO:0000259" key="1">
    <source>
        <dbReference type="Pfam" id="PF14111"/>
    </source>
</evidence>